<evidence type="ECO:0000256" key="1">
    <source>
        <dbReference type="SAM" id="MobiDB-lite"/>
    </source>
</evidence>
<organism evidence="2 3">
    <name type="scientific">Ensete ventricosum</name>
    <name type="common">Abyssinian banana</name>
    <name type="synonym">Musa ensete</name>
    <dbReference type="NCBI Taxonomy" id="4639"/>
    <lineage>
        <taxon>Eukaryota</taxon>
        <taxon>Viridiplantae</taxon>
        <taxon>Streptophyta</taxon>
        <taxon>Embryophyta</taxon>
        <taxon>Tracheophyta</taxon>
        <taxon>Spermatophyta</taxon>
        <taxon>Magnoliopsida</taxon>
        <taxon>Liliopsida</taxon>
        <taxon>Zingiberales</taxon>
        <taxon>Musaceae</taxon>
        <taxon>Ensete</taxon>
    </lineage>
</organism>
<dbReference type="AlphaFoldDB" id="A0A426XL32"/>
<feature type="region of interest" description="Disordered" evidence="1">
    <location>
        <begin position="21"/>
        <end position="57"/>
    </location>
</feature>
<gene>
    <name evidence="2" type="ORF">B296_00040137</name>
</gene>
<evidence type="ECO:0000313" key="2">
    <source>
        <dbReference type="EMBL" id="RRT40151.1"/>
    </source>
</evidence>
<accession>A0A426XL32</accession>
<feature type="region of interest" description="Disordered" evidence="1">
    <location>
        <begin position="88"/>
        <end position="136"/>
    </location>
</feature>
<evidence type="ECO:0000313" key="3">
    <source>
        <dbReference type="Proteomes" id="UP000287651"/>
    </source>
</evidence>
<dbReference type="EMBL" id="AMZH03019608">
    <property type="protein sequence ID" value="RRT40151.1"/>
    <property type="molecule type" value="Genomic_DNA"/>
</dbReference>
<feature type="compositionally biased region" description="Basic and acidic residues" evidence="1">
    <location>
        <begin position="124"/>
        <end position="136"/>
    </location>
</feature>
<proteinExistence type="predicted"/>
<comment type="caution">
    <text evidence="2">The sequence shown here is derived from an EMBL/GenBank/DDBJ whole genome shotgun (WGS) entry which is preliminary data.</text>
</comment>
<dbReference type="Proteomes" id="UP000287651">
    <property type="component" value="Unassembled WGS sequence"/>
</dbReference>
<protein>
    <submittedName>
        <fullName evidence="2">Uncharacterized protein</fullName>
    </submittedName>
</protein>
<name>A0A426XL32_ENSVE</name>
<sequence>MFAVQKLEVNKIQKLEVSKRFGAGRHTAGADEVQVLQSGVRRDDEGGGHGRRGGVRGREAAVTGCSGGVVCGERGGKRGGLISGAAEAGVAPAGEEAREDPAGPRRPNLRTHRASSRTPASERQQQRGDDDNRKRR</sequence>
<reference evidence="2 3" key="1">
    <citation type="journal article" date="2014" name="Agronomy (Basel)">
        <title>A Draft Genome Sequence for Ensete ventricosum, the Drought-Tolerant Tree Against Hunger.</title>
        <authorList>
            <person name="Harrison J."/>
            <person name="Moore K.A."/>
            <person name="Paszkiewicz K."/>
            <person name="Jones T."/>
            <person name="Grant M."/>
            <person name="Ambacheew D."/>
            <person name="Muzemil S."/>
            <person name="Studholme D.J."/>
        </authorList>
    </citation>
    <scope>NUCLEOTIDE SEQUENCE [LARGE SCALE GENOMIC DNA]</scope>
</reference>